<evidence type="ECO:0000313" key="1">
    <source>
        <dbReference type="EMBL" id="PON79438.1"/>
    </source>
</evidence>
<organism evidence="1 2">
    <name type="scientific">Parasponia andersonii</name>
    <name type="common">Sponia andersonii</name>
    <dbReference type="NCBI Taxonomy" id="3476"/>
    <lineage>
        <taxon>Eukaryota</taxon>
        <taxon>Viridiplantae</taxon>
        <taxon>Streptophyta</taxon>
        <taxon>Embryophyta</taxon>
        <taxon>Tracheophyta</taxon>
        <taxon>Spermatophyta</taxon>
        <taxon>Magnoliopsida</taxon>
        <taxon>eudicotyledons</taxon>
        <taxon>Gunneridae</taxon>
        <taxon>Pentapetalae</taxon>
        <taxon>rosids</taxon>
        <taxon>fabids</taxon>
        <taxon>Rosales</taxon>
        <taxon>Cannabaceae</taxon>
        <taxon>Parasponia</taxon>
    </lineage>
</organism>
<dbReference type="EMBL" id="JXTB01000004">
    <property type="protein sequence ID" value="PON79438.1"/>
    <property type="molecule type" value="Genomic_DNA"/>
</dbReference>
<protein>
    <submittedName>
        <fullName evidence="1">Uncharacterized protein</fullName>
    </submittedName>
</protein>
<dbReference type="AlphaFoldDB" id="A0A2P5E1Q3"/>
<keyword evidence="2" id="KW-1185">Reference proteome</keyword>
<reference evidence="2" key="1">
    <citation type="submission" date="2016-06" db="EMBL/GenBank/DDBJ databases">
        <title>Parallel loss of symbiosis genes in relatives of nitrogen-fixing non-legume Parasponia.</title>
        <authorList>
            <person name="Van Velzen R."/>
            <person name="Holmer R."/>
            <person name="Bu F."/>
            <person name="Rutten L."/>
            <person name="Van Zeijl A."/>
            <person name="Liu W."/>
            <person name="Santuari L."/>
            <person name="Cao Q."/>
            <person name="Sharma T."/>
            <person name="Shen D."/>
            <person name="Roswanjaya Y."/>
            <person name="Wardhani T."/>
            <person name="Kalhor M.S."/>
            <person name="Jansen J."/>
            <person name="Van den Hoogen J."/>
            <person name="Gungor B."/>
            <person name="Hartog M."/>
            <person name="Hontelez J."/>
            <person name="Verver J."/>
            <person name="Yang W.-C."/>
            <person name="Schijlen E."/>
            <person name="Repin R."/>
            <person name="Schilthuizen M."/>
            <person name="Schranz E."/>
            <person name="Heidstra R."/>
            <person name="Miyata K."/>
            <person name="Fedorova E."/>
            <person name="Kohlen W."/>
            <person name="Bisseling T."/>
            <person name="Smit S."/>
            <person name="Geurts R."/>
        </authorList>
    </citation>
    <scope>NUCLEOTIDE SEQUENCE [LARGE SCALE GENOMIC DNA]</scope>
    <source>
        <strain evidence="2">cv. WU1-14</strain>
    </source>
</reference>
<proteinExistence type="predicted"/>
<name>A0A2P5E1Q3_PARAD</name>
<evidence type="ECO:0000313" key="2">
    <source>
        <dbReference type="Proteomes" id="UP000237105"/>
    </source>
</evidence>
<sequence length="101" mass="11491">MGTEVIKSKNDILVAELMEIDGGLLTTTLEGCLLRELVDGFMLHEVKIDIAYNEYLMLPQPVKFVHRNMLQKRGLRGHAKLSSLICLEFEERTVQQCSDVL</sequence>
<accession>A0A2P5E1Q3</accession>
<comment type="caution">
    <text evidence="1">The sequence shown here is derived from an EMBL/GenBank/DDBJ whole genome shotgun (WGS) entry which is preliminary data.</text>
</comment>
<gene>
    <name evidence="1" type="ORF">PanWU01x14_011730</name>
</gene>
<dbReference type="Proteomes" id="UP000237105">
    <property type="component" value="Unassembled WGS sequence"/>
</dbReference>